<dbReference type="AlphaFoldDB" id="A0A2T3NU75"/>
<comment type="caution">
    <text evidence="2">The sequence shown here is derived from an EMBL/GenBank/DDBJ whole genome shotgun (WGS) entry which is preliminary data.</text>
</comment>
<dbReference type="PANTHER" id="PTHR30469:SF20">
    <property type="entry name" value="EFFLUX RND TRANSPORTER PERIPLASMIC ADAPTOR SUBUNIT"/>
    <property type="match status" value="1"/>
</dbReference>
<name>A0A2T3NU75_9GAMM</name>
<dbReference type="PROSITE" id="PS51257">
    <property type="entry name" value="PROKAR_LIPOPROTEIN"/>
    <property type="match status" value="1"/>
</dbReference>
<dbReference type="Gene3D" id="2.40.50.100">
    <property type="match status" value="1"/>
</dbReference>
<gene>
    <name evidence="2" type="ORF">C9I98_10125</name>
</gene>
<dbReference type="Proteomes" id="UP000241771">
    <property type="component" value="Unassembled WGS sequence"/>
</dbReference>
<accession>A0A2T3NU75</accession>
<reference evidence="2 3" key="1">
    <citation type="submission" date="2018-01" db="EMBL/GenBank/DDBJ databases">
        <title>Whole genome sequencing of Histamine producing bacteria.</title>
        <authorList>
            <person name="Butler K."/>
        </authorList>
    </citation>
    <scope>NUCLEOTIDE SEQUENCE [LARGE SCALE GENOMIC DNA]</scope>
    <source>
        <strain evidence="2 3">DSM 100436</strain>
    </source>
</reference>
<dbReference type="Gene3D" id="2.40.420.20">
    <property type="match status" value="1"/>
</dbReference>
<dbReference type="EMBL" id="PYMA01000005">
    <property type="protein sequence ID" value="PSW19812.1"/>
    <property type="molecule type" value="Genomic_DNA"/>
</dbReference>
<evidence type="ECO:0000313" key="3">
    <source>
        <dbReference type="Proteomes" id="UP000241771"/>
    </source>
</evidence>
<keyword evidence="3" id="KW-1185">Reference proteome</keyword>
<dbReference type="PANTHER" id="PTHR30469">
    <property type="entry name" value="MULTIDRUG RESISTANCE PROTEIN MDTA"/>
    <property type="match status" value="1"/>
</dbReference>
<evidence type="ECO:0000256" key="1">
    <source>
        <dbReference type="ARBA" id="ARBA00009477"/>
    </source>
</evidence>
<dbReference type="GO" id="GO:0015562">
    <property type="term" value="F:efflux transmembrane transporter activity"/>
    <property type="evidence" value="ECO:0007669"/>
    <property type="project" value="TreeGrafter"/>
</dbReference>
<dbReference type="Gene3D" id="1.10.287.470">
    <property type="entry name" value="Helix hairpin bin"/>
    <property type="match status" value="1"/>
</dbReference>
<dbReference type="Gene3D" id="2.40.30.170">
    <property type="match status" value="1"/>
</dbReference>
<dbReference type="SUPFAM" id="SSF111369">
    <property type="entry name" value="HlyD-like secretion proteins"/>
    <property type="match status" value="1"/>
</dbReference>
<dbReference type="OrthoDB" id="2110899at2"/>
<protein>
    <submittedName>
        <fullName evidence="2">Efflux RND transporter periplasmic adaptor subunit</fullName>
    </submittedName>
</protein>
<comment type="similarity">
    <text evidence="1">Belongs to the membrane fusion protein (MFP) (TC 8.A.1) family.</text>
</comment>
<evidence type="ECO:0000313" key="2">
    <source>
        <dbReference type="EMBL" id="PSW19812.1"/>
    </source>
</evidence>
<proteinExistence type="inferred from homology"/>
<dbReference type="InterPro" id="IPR006143">
    <property type="entry name" value="RND_pump_MFP"/>
</dbReference>
<organism evidence="2 3">
    <name type="scientific">Photobacterium sanctipauli</name>
    <dbReference type="NCBI Taxonomy" id="1342794"/>
    <lineage>
        <taxon>Bacteria</taxon>
        <taxon>Pseudomonadati</taxon>
        <taxon>Pseudomonadota</taxon>
        <taxon>Gammaproteobacteria</taxon>
        <taxon>Vibrionales</taxon>
        <taxon>Vibrionaceae</taxon>
        <taxon>Photobacterium</taxon>
    </lineage>
</organism>
<dbReference type="NCBIfam" id="TIGR01730">
    <property type="entry name" value="RND_mfp"/>
    <property type="match status" value="1"/>
</dbReference>
<dbReference type="RefSeq" id="WP_081878808.1">
    <property type="nucleotide sequence ID" value="NZ_PYMA01000005.1"/>
</dbReference>
<sequence>MKTNPFMLMPIAALLLAGCDDQAPILDNQQSRPIRAIKLDEQNQYTFKQFAGVLTAENTANLAFKVPGTIEEILVKTGDTVTKGQPIARLDPHDYQVTVLELQARLEEAKAAHALAAIELKRVKQATQDNAIASVNLDRARTGYKRSAAMVKVVEQNLQKAKDALQYTTLIAPFDGIVAKRFSETFEQAVPGIPVFTVHQPALLQADIDVPESLMAKFDTDAVASVTWYGLQQNVPATLKETSTQPDPIKQTYTLSYRIDEQALSASQQLVLPGKAVKVNVTFKQPAGLYCIPYSAISLNQGGTPTVFTIDHDKAIPNPVIISAIQGQDVCVAGNLKAGDLVISAGIHYLTPNTKLDNVDILAEKHTIGTML</sequence>
<dbReference type="GO" id="GO:1990281">
    <property type="term" value="C:efflux pump complex"/>
    <property type="evidence" value="ECO:0007669"/>
    <property type="project" value="TreeGrafter"/>
</dbReference>